<sequence>MAPQFDITPEKRASVLAFFQRQLFREPPAWTREDADLSGKTAIVTGSNTGLGFECSAQLLDLGLSKLILAVRSESKGEEAKKLLLERQKSSNPPPVIEVWKLDLSSYDSIVAFAERAKTLKRLDIAVHNAGLRKKNYEKNQHTGHEETVQVNYLGLALFTLLLLPILEQKNTVEQPGHLVLVSSDTSAWAEFKEKNSVPLLAGLDKPESFKSQDQYSTSKLLGQLFLSQLVKRVPLSSTIINAPNPGLCKSSLGRDHNSLFERLFIRIFHGLLGRETAVGARAFTDAAVKQGPESHGQYLEDGKVQPMAPLVYTTEGHKIAERLWRETLDEFAFAKVTDIVRSLGGQP</sequence>
<dbReference type="PANTHER" id="PTHR43157">
    <property type="entry name" value="PHOSPHATIDYLINOSITOL-GLYCAN BIOSYNTHESIS CLASS F PROTEIN-RELATED"/>
    <property type="match status" value="1"/>
</dbReference>
<dbReference type="Gene3D" id="3.40.50.720">
    <property type="entry name" value="NAD(P)-binding Rossmann-like Domain"/>
    <property type="match status" value="1"/>
</dbReference>
<dbReference type="PANTHER" id="PTHR43157:SF31">
    <property type="entry name" value="PHOSPHATIDYLINOSITOL-GLYCAN BIOSYNTHESIS CLASS F PROTEIN"/>
    <property type="match status" value="1"/>
</dbReference>
<protein>
    <submittedName>
        <fullName evidence="2">Short chain dehydrogenase</fullName>
    </submittedName>
</protein>
<name>A0ABY2H0Z0_9HYPO</name>
<dbReference type="GeneID" id="300577961"/>
<keyword evidence="3" id="KW-1185">Reference proteome</keyword>
<dbReference type="RefSeq" id="XP_073558113.1">
    <property type="nucleotide sequence ID" value="XM_073703511.1"/>
</dbReference>
<dbReference type="PRINTS" id="PR00081">
    <property type="entry name" value="GDHRDH"/>
</dbReference>
<dbReference type="InterPro" id="IPR002347">
    <property type="entry name" value="SDR_fam"/>
</dbReference>
<evidence type="ECO:0000256" key="1">
    <source>
        <dbReference type="ARBA" id="ARBA00023002"/>
    </source>
</evidence>
<evidence type="ECO:0000313" key="3">
    <source>
        <dbReference type="Proteomes" id="UP001642720"/>
    </source>
</evidence>
<reference evidence="2 3" key="1">
    <citation type="submission" date="2018-01" db="EMBL/GenBank/DDBJ databases">
        <title>Genome characterization of the sugarcane-associated fungus Trichoderma ghanense CCMA-1212 and their application in lignocelulose bioconversion.</title>
        <authorList>
            <person name="Steindorff A.S."/>
            <person name="Mendes T.D."/>
            <person name="Vilela E.S.D."/>
            <person name="Rodrigues D.S."/>
            <person name="Formighieri E.F."/>
            <person name="Melo I.S."/>
            <person name="Favaro L.C.L."/>
        </authorList>
    </citation>
    <scope>NUCLEOTIDE SEQUENCE [LARGE SCALE GENOMIC DNA]</scope>
    <source>
        <strain evidence="2 3">CCMA-1212</strain>
    </source>
</reference>
<dbReference type="Pfam" id="PF00106">
    <property type="entry name" value="adh_short"/>
    <property type="match status" value="1"/>
</dbReference>
<keyword evidence="1" id="KW-0560">Oxidoreductase</keyword>
<comment type="caution">
    <text evidence="2">The sequence shown here is derived from an EMBL/GenBank/DDBJ whole genome shotgun (WGS) entry which is preliminary data.</text>
</comment>
<proteinExistence type="predicted"/>
<accession>A0ABY2H0Z0</accession>
<evidence type="ECO:0000313" key="2">
    <source>
        <dbReference type="EMBL" id="TFB01912.1"/>
    </source>
</evidence>
<dbReference type="SUPFAM" id="SSF51735">
    <property type="entry name" value="NAD(P)-binding Rossmann-fold domains"/>
    <property type="match status" value="1"/>
</dbReference>
<organism evidence="2 3">
    <name type="scientific">Trichoderma ghanense</name>
    <dbReference type="NCBI Taxonomy" id="65468"/>
    <lineage>
        <taxon>Eukaryota</taxon>
        <taxon>Fungi</taxon>
        <taxon>Dikarya</taxon>
        <taxon>Ascomycota</taxon>
        <taxon>Pezizomycotina</taxon>
        <taxon>Sordariomycetes</taxon>
        <taxon>Hypocreomycetidae</taxon>
        <taxon>Hypocreales</taxon>
        <taxon>Hypocreaceae</taxon>
        <taxon>Trichoderma</taxon>
    </lineage>
</organism>
<dbReference type="InterPro" id="IPR036291">
    <property type="entry name" value="NAD(P)-bd_dom_sf"/>
</dbReference>
<gene>
    <name evidence="2" type="ORF">CCMA1212_006281</name>
</gene>
<dbReference type="EMBL" id="PPTA01000008">
    <property type="protein sequence ID" value="TFB01912.1"/>
    <property type="molecule type" value="Genomic_DNA"/>
</dbReference>
<dbReference type="Proteomes" id="UP001642720">
    <property type="component" value="Unassembled WGS sequence"/>
</dbReference>